<evidence type="ECO:0000256" key="1">
    <source>
        <dbReference type="SAM" id="MobiDB-lite"/>
    </source>
</evidence>
<reference evidence="2" key="2">
    <citation type="submission" date="2021-04" db="EMBL/GenBank/DDBJ databases">
        <title>Genome-wide patterns of bracovirus chromosomal integration into multiple host tissues during parasitism.</title>
        <authorList>
            <person name="Chebbi M.A.C."/>
        </authorList>
    </citation>
    <scope>NUCLEOTIDE SEQUENCE</scope>
    <source>
        <tissue evidence="2">Whole body</tissue>
    </source>
</reference>
<protein>
    <submittedName>
        <fullName evidence="2">Uncharacterized protein</fullName>
    </submittedName>
</protein>
<feature type="region of interest" description="Disordered" evidence="1">
    <location>
        <begin position="35"/>
        <end position="86"/>
    </location>
</feature>
<dbReference type="AlphaFoldDB" id="A0A8J5QQ02"/>
<proteinExistence type="predicted"/>
<comment type="caution">
    <text evidence="2">The sequence shown here is derived from an EMBL/GenBank/DDBJ whole genome shotgun (WGS) entry which is preliminary data.</text>
</comment>
<dbReference type="Proteomes" id="UP000729913">
    <property type="component" value="Unassembled WGS sequence"/>
</dbReference>
<organism evidence="2 3">
    <name type="scientific">Cotesia typhae</name>
    <dbReference type="NCBI Taxonomy" id="2053667"/>
    <lineage>
        <taxon>Eukaryota</taxon>
        <taxon>Metazoa</taxon>
        <taxon>Ecdysozoa</taxon>
        <taxon>Arthropoda</taxon>
        <taxon>Hexapoda</taxon>
        <taxon>Insecta</taxon>
        <taxon>Pterygota</taxon>
        <taxon>Neoptera</taxon>
        <taxon>Endopterygota</taxon>
        <taxon>Hymenoptera</taxon>
        <taxon>Apocrita</taxon>
        <taxon>Ichneumonoidea</taxon>
        <taxon>Braconidae</taxon>
        <taxon>Microgastrinae</taxon>
        <taxon>Cotesia</taxon>
    </lineage>
</organism>
<sequence length="86" mass="9617">MRDCRKLGIGIFHWPQAIASIRKANAEHLNPINNHGFVSNESTVLPDGSTTLSHRNRKLGRNTRLPREGSSYDGRNPQEPTQPDAD</sequence>
<reference evidence="2" key="1">
    <citation type="submission" date="2020-03" db="EMBL/GenBank/DDBJ databases">
        <authorList>
            <person name="Chebbi M.A."/>
            <person name="Drezen J.M."/>
        </authorList>
    </citation>
    <scope>NUCLEOTIDE SEQUENCE</scope>
    <source>
        <tissue evidence="2">Whole body</tissue>
    </source>
</reference>
<accession>A0A8J5QQ02</accession>
<gene>
    <name evidence="2" type="ORF">G9C98_006453</name>
</gene>
<feature type="compositionally biased region" description="Polar residues" evidence="1">
    <location>
        <begin position="35"/>
        <end position="53"/>
    </location>
</feature>
<name>A0A8J5QQ02_9HYME</name>
<evidence type="ECO:0000313" key="3">
    <source>
        <dbReference type="Proteomes" id="UP000729913"/>
    </source>
</evidence>
<keyword evidence="3" id="KW-1185">Reference proteome</keyword>
<evidence type="ECO:0000313" key="2">
    <source>
        <dbReference type="EMBL" id="KAG8038128.1"/>
    </source>
</evidence>
<dbReference type="EMBL" id="JAAOIC020000044">
    <property type="protein sequence ID" value="KAG8038128.1"/>
    <property type="molecule type" value="Genomic_DNA"/>
</dbReference>